<evidence type="ECO:0000256" key="12">
    <source>
        <dbReference type="RuleBase" id="RU004334"/>
    </source>
</evidence>
<evidence type="ECO:0000256" key="9">
    <source>
        <dbReference type="ARBA" id="ARBA00023170"/>
    </source>
</evidence>
<dbReference type="SUPFAM" id="SSF57716">
    <property type="entry name" value="Glucocorticoid receptor-like (DNA-binding domain)"/>
    <property type="match status" value="1"/>
</dbReference>
<accession>A0AA36CFJ9</accession>
<dbReference type="InterPro" id="IPR049636">
    <property type="entry name" value="HNF4-like_DBD"/>
</dbReference>
<dbReference type="GO" id="GO:0003700">
    <property type="term" value="F:DNA-binding transcription factor activity"/>
    <property type="evidence" value="ECO:0007669"/>
    <property type="project" value="InterPro"/>
</dbReference>
<dbReference type="CDD" id="cd06960">
    <property type="entry name" value="NR_DBD_HNF4A"/>
    <property type="match status" value="1"/>
</dbReference>
<comment type="subcellular location">
    <subcellularLocation>
        <location evidence="1 12">Nucleus</location>
    </subcellularLocation>
</comment>
<evidence type="ECO:0000256" key="1">
    <source>
        <dbReference type="ARBA" id="ARBA00004123"/>
    </source>
</evidence>
<protein>
    <submittedName>
        <fullName evidence="16">Uncharacterized protein</fullName>
    </submittedName>
</protein>
<evidence type="ECO:0000313" key="16">
    <source>
        <dbReference type="EMBL" id="CAJ0567897.1"/>
    </source>
</evidence>
<dbReference type="SMART" id="SM00430">
    <property type="entry name" value="HOLI"/>
    <property type="match status" value="1"/>
</dbReference>
<comment type="caution">
    <text evidence="16">The sequence shown here is derived from an EMBL/GenBank/DDBJ whole genome shotgun (WGS) entry which is preliminary data.</text>
</comment>
<keyword evidence="9 12" id="KW-0675">Receptor</keyword>
<dbReference type="SUPFAM" id="SSF48508">
    <property type="entry name" value="Nuclear receptor ligand-binding domain"/>
    <property type="match status" value="1"/>
</dbReference>
<keyword evidence="3 12" id="KW-0479">Metal-binding</keyword>
<dbReference type="GO" id="GO:0000978">
    <property type="term" value="F:RNA polymerase II cis-regulatory region sequence-specific DNA binding"/>
    <property type="evidence" value="ECO:0007669"/>
    <property type="project" value="InterPro"/>
</dbReference>
<keyword evidence="4 12" id="KW-0863">Zinc-finger</keyword>
<evidence type="ECO:0000256" key="4">
    <source>
        <dbReference type="ARBA" id="ARBA00022771"/>
    </source>
</evidence>
<dbReference type="PANTHER" id="PTHR47519">
    <property type="entry name" value="NUCLEAR HORMONE RECEPTOR FAMILY MEMBER NHR-31-RELATED"/>
    <property type="match status" value="1"/>
</dbReference>
<dbReference type="InterPro" id="IPR001628">
    <property type="entry name" value="Znf_hrmn_rcpt"/>
</dbReference>
<dbReference type="PRINTS" id="PR00398">
    <property type="entry name" value="STRDHORMONER"/>
</dbReference>
<dbReference type="InterPro" id="IPR000536">
    <property type="entry name" value="Nucl_hrmn_rcpt_lig-bd"/>
</dbReference>
<evidence type="ECO:0000259" key="14">
    <source>
        <dbReference type="PROSITE" id="PS51030"/>
    </source>
</evidence>
<dbReference type="PRINTS" id="PR00047">
    <property type="entry name" value="STROIDFINGER"/>
</dbReference>
<evidence type="ECO:0000256" key="6">
    <source>
        <dbReference type="ARBA" id="ARBA00023015"/>
    </source>
</evidence>
<dbReference type="InterPro" id="IPR035500">
    <property type="entry name" value="NHR-like_dom_sf"/>
</dbReference>
<keyword evidence="6 12" id="KW-0805">Transcription regulation</keyword>
<feature type="non-terminal residue" evidence="16">
    <location>
        <position position="1"/>
    </location>
</feature>
<dbReference type="InterPro" id="IPR013088">
    <property type="entry name" value="Znf_NHR/GATA"/>
</dbReference>
<reference evidence="16" key="1">
    <citation type="submission" date="2023-06" db="EMBL/GenBank/DDBJ databases">
        <authorList>
            <person name="Delattre M."/>
        </authorList>
    </citation>
    <scope>NUCLEOTIDE SEQUENCE</scope>
    <source>
        <strain evidence="16">AF72</strain>
    </source>
</reference>
<keyword evidence="7 12" id="KW-0238">DNA-binding</keyword>
<dbReference type="EMBL" id="CATQJA010001599">
    <property type="protein sequence ID" value="CAJ0567897.1"/>
    <property type="molecule type" value="Genomic_DNA"/>
</dbReference>
<dbReference type="FunFam" id="3.30.50.10:FF:000030">
    <property type="entry name" value="Nuclear Hormone Receptor family"/>
    <property type="match status" value="1"/>
</dbReference>
<evidence type="ECO:0000256" key="3">
    <source>
        <dbReference type="ARBA" id="ARBA00022723"/>
    </source>
</evidence>
<keyword evidence="8 12" id="KW-0804">Transcription</keyword>
<dbReference type="PANTHER" id="PTHR47519:SF4">
    <property type="entry name" value="NUCLEAR HORMONE RECEPTOR FAMILY"/>
    <property type="match status" value="1"/>
</dbReference>
<keyword evidence="5 12" id="KW-0862">Zinc</keyword>
<dbReference type="Proteomes" id="UP001177023">
    <property type="component" value="Unassembled WGS sequence"/>
</dbReference>
<keyword evidence="10 12" id="KW-0539">Nucleus</keyword>
<keyword evidence="17" id="KW-1185">Reference proteome</keyword>
<evidence type="ECO:0000313" key="17">
    <source>
        <dbReference type="Proteomes" id="UP001177023"/>
    </source>
</evidence>
<evidence type="ECO:0000256" key="11">
    <source>
        <dbReference type="ARBA" id="ARBA00037512"/>
    </source>
</evidence>
<feature type="domain" description="Nuclear receptor" evidence="14">
    <location>
        <begin position="40"/>
        <end position="115"/>
    </location>
</feature>
<dbReference type="PROSITE" id="PS00031">
    <property type="entry name" value="NUCLEAR_REC_DBD_1"/>
    <property type="match status" value="1"/>
</dbReference>
<organism evidence="16 17">
    <name type="scientific">Mesorhabditis spiculigera</name>
    <dbReference type="NCBI Taxonomy" id="96644"/>
    <lineage>
        <taxon>Eukaryota</taxon>
        <taxon>Metazoa</taxon>
        <taxon>Ecdysozoa</taxon>
        <taxon>Nematoda</taxon>
        <taxon>Chromadorea</taxon>
        <taxon>Rhabditida</taxon>
        <taxon>Rhabditina</taxon>
        <taxon>Rhabditomorpha</taxon>
        <taxon>Rhabditoidea</taxon>
        <taxon>Rhabditidae</taxon>
        <taxon>Mesorhabditinae</taxon>
        <taxon>Mesorhabditis</taxon>
    </lineage>
</organism>
<evidence type="ECO:0000256" key="10">
    <source>
        <dbReference type="ARBA" id="ARBA00023242"/>
    </source>
</evidence>
<dbReference type="GO" id="GO:0005634">
    <property type="term" value="C:nucleus"/>
    <property type="evidence" value="ECO:0007669"/>
    <property type="project" value="UniProtKB-SubCell"/>
</dbReference>
<evidence type="ECO:0000256" key="8">
    <source>
        <dbReference type="ARBA" id="ARBA00023163"/>
    </source>
</evidence>
<gene>
    <name evidence="16" type="ORF">MSPICULIGERA_LOCUS6430</name>
</gene>
<feature type="region of interest" description="Disordered" evidence="13">
    <location>
        <begin position="111"/>
        <end position="142"/>
    </location>
</feature>
<feature type="compositionally biased region" description="Basic and acidic residues" evidence="13">
    <location>
        <begin position="111"/>
        <end position="121"/>
    </location>
</feature>
<dbReference type="Pfam" id="PF00105">
    <property type="entry name" value="zf-C4"/>
    <property type="match status" value="1"/>
</dbReference>
<feature type="domain" description="NR LBD" evidence="15">
    <location>
        <begin position="177"/>
        <end position="366"/>
    </location>
</feature>
<evidence type="ECO:0000256" key="7">
    <source>
        <dbReference type="ARBA" id="ARBA00023125"/>
    </source>
</evidence>
<comment type="similarity">
    <text evidence="2 12">Belongs to the nuclear hormone receptor family.</text>
</comment>
<sequence length="366" mass="41726">MEINNMMRRNSSPMLIHPTSINGHSHQQPIASKPKHDHSHELCRVCGDSSAKMHYGVLTCFGCKGFFRRALKRPTEYQCRHNGTCVVDRQERNSCRYCRFKKCLDVGMDPKAVRPDRDATGRHQGRARRGRQQTDDEGEVDSEWTRKLPVDMRTTLMQLMNTDVMVNSGDAPSDARSIYPLSYTLRQLLEDTSLLDGKKTEIRYEAFRHVEQVELPAIAHRNLLAVIDWVDHLCDMMDLHNVEDKLALVKHGYAPLLVLSFSAASASCTRAHDVLCLCNYGCVPRNASKVFDDPYHLANRVVPRTLDELVLPFRQMSLREEEAVLLKAILLLNSQCRPLSVDASEAVADLRDPDLEICSFYCHLYI</sequence>
<dbReference type="PROSITE" id="PS51030">
    <property type="entry name" value="NUCLEAR_REC_DBD_2"/>
    <property type="match status" value="1"/>
</dbReference>
<evidence type="ECO:0000256" key="5">
    <source>
        <dbReference type="ARBA" id="ARBA00022833"/>
    </source>
</evidence>
<dbReference type="GO" id="GO:0008270">
    <property type="term" value="F:zinc ion binding"/>
    <property type="evidence" value="ECO:0007669"/>
    <property type="project" value="UniProtKB-KW"/>
</dbReference>
<dbReference type="InterPro" id="IPR001723">
    <property type="entry name" value="Nuclear_hrmn_rcpt"/>
</dbReference>
<proteinExistence type="inferred from homology"/>
<evidence type="ECO:0000256" key="2">
    <source>
        <dbReference type="ARBA" id="ARBA00005993"/>
    </source>
</evidence>
<dbReference type="AlphaFoldDB" id="A0AA36CFJ9"/>
<dbReference type="PROSITE" id="PS51843">
    <property type="entry name" value="NR_LBD"/>
    <property type="match status" value="1"/>
</dbReference>
<dbReference type="Gene3D" id="3.30.50.10">
    <property type="entry name" value="Erythroid Transcription Factor GATA-1, subunit A"/>
    <property type="match status" value="1"/>
</dbReference>
<name>A0AA36CFJ9_9BILA</name>
<comment type="function">
    <text evidence="11">Orphan nuclear receptor.</text>
</comment>
<dbReference type="SMART" id="SM00399">
    <property type="entry name" value="ZnF_C4"/>
    <property type="match status" value="1"/>
</dbReference>
<evidence type="ECO:0000256" key="13">
    <source>
        <dbReference type="SAM" id="MobiDB-lite"/>
    </source>
</evidence>
<dbReference type="InterPro" id="IPR052496">
    <property type="entry name" value="Orphan_Nuclear_Rcpt"/>
</dbReference>
<dbReference type="Gene3D" id="1.10.565.10">
    <property type="entry name" value="Retinoid X Receptor"/>
    <property type="match status" value="1"/>
</dbReference>
<evidence type="ECO:0000259" key="15">
    <source>
        <dbReference type="PROSITE" id="PS51843"/>
    </source>
</evidence>
<dbReference type="Pfam" id="PF00104">
    <property type="entry name" value="Hormone_recep"/>
    <property type="match status" value="1"/>
</dbReference>